<organism evidence="2 3">
    <name type="scientific">Candidatus Thiodictyon syntrophicum</name>
    <dbReference type="NCBI Taxonomy" id="1166950"/>
    <lineage>
        <taxon>Bacteria</taxon>
        <taxon>Pseudomonadati</taxon>
        <taxon>Pseudomonadota</taxon>
        <taxon>Gammaproteobacteria</taxon>
        <taxon>Chromatiales</taxon>
        <taxon>Chromatiaceae</taxon>
        <taxon>Thiodictyon</taxon>
    </lineage>
</organism>
<sequence>MRIRALCVALASVCTPPALALCPGGAPPARVEFTGMPAPVTVEEKAAVYTGASLRMVCADGATTELPLRYHQLMATGERVGEAVVGGLFTASGAALTDRDGQLASDGPDGTSLIQVEGLTVPGGLGHPLALVTNFEYRELPPNDGTSTGSFWSKLPATVGLTLLDQDQKSGLLTAKAYRAIDFSAVHGNWIHCGATLSGWQTHVASEEYEPDAKVRGGAARAADSDDKADLASFSRYSFGDPAAANPYHYGLLPEVTVAADGKTGVVKHYAAGRYAREMQIMAADERTAIGGDDGKNTGLFMFVADRAQDLSAGTLYAARLTPAGAVNGERFNLHWIRLGHASDAQIKALVDRGIRFSDIFDVVLTDPNDPSFTKVVTYTGTEWLRLKPSAAFDTALAAAFLETRRYAALLGATTEFSKMEYIAYNKADKKFYLAISRVEAGMADGAGAIQLARNDGGLVLEMDTAGGQQDSSGAAIDSPFVGTALSPIPELTGGWQGEDKKDAEGNACAQDRVCGPDNLVYAETIRTLFIGEDTGRRNNNYLWAFNLDTRKLARILSAPMGAEVTGLAVAPNYHGHAYIMANFQHPGDEDIKGYKGADRAEVQARINALWDNRKKAAIGYLGTDRGALPAWQ</sequence>
<dbReference type="Proteomes" id="UP000232638">
    <property type="component" value="Plasmid pTs417"/>
</dbReference>
<reference evidence="2 3" key="1">
    <citation type="submission" date="2017-03" db="EMBL/GenBank/DDBJ databases">
        <title>Complete genome sequence of Candidatus 'Thiodictyon syntrophicum' sp. nov. strain Cad16T, a photolithoautotroph purple sulfur bacterium isolated from an alpine meromictic lake.</title>
        <authorList>
            <person name="Luedin S.M."/>
            <person name="Pothier J.F."/>
            <person name="Danza F."/>
            <person name="Storelli N."/>
            <person name="Wittwer M."/>
            <person name="Tonolla M."/>
        </authorList>
    </citation>
    <scope>NUCLEOTIDE SEQUENCE [LARGE SCALE GENOMIC DNA]</scope>
    <source>
        <strain evidence="2 3">Cad16T</strain>
        <plasmid evidence="3">Plasmid pts417</plasmid>
    </source>
</reference>
<geneLocation type="plasmid" evidence="3">
    <name>pts417</name>
</geneLocation>
<keyword evidence="3" id="KW-1185">Reference proteome</keyword>
<keyword evidence="2" id="KW-0614">Plasmid</keyword>
<keyword evidence="1" id="KW-0732">Signal</keyword>
<evidence type="ECO:0000313" key="2">
    <source>
        <dbReference type="EMBL" id="AUB85273.1"/>
    </source>
</evidence>
<feature type="signal peptide" evidence="1">
    <location>
        <begin position="1"/>
        <end position="20"/>
    </location>
</feature>
<feature type="chain" id="PRO_5014629420" description="Alkaline phosphatase" evidence="1">
    <location>
        <begin position="21"/>
        <end position="633"/>
    </location>
</feature>
<dbReference type="InterPro" id="IPR008557">
    <property type="entry name" value="PhoX"/>
</dbReference>
<dbReference type="PANTHER" id="PTHR35399">
    <property type="entry name" value="SLR8030 PROTEIN"/>
    <property type="match status" value="1"/>
</dbReference>
<evidence type="ECO:0000256" key="1">
    <source>
        <dbReference type="SAM" id="SignalP"/>
    </source>
</evidence>
<proteinExistence type="predicted"/>
<gene>
    <name evidence="2" type="ORF">THSYN_30685</name>
</gene>
<evidence type="ECO:0008006" key="4">
    <source>
        <dbReference type="Google" id="ProtNLM"/>
    </source>
</evidence>
<dbReference type="KEGG" id="tsy:THSYN_30685"/>
<protein>
    <recommendedName>
        <fullName evidence="4">Alkaline phosphatase</fullName>
    </recommendedName>
</protein>
<dbReference type="Pfam" id="PF05787">
    <property type="entry name" value="PhoX"/>
    <property type="match status" value="1"/>
</dbReference>
<dbReference type="PANTHER" id="PTHR35399:SF2">
    <property type="entry name" value="DUF839 DOMAIN-CONTAINING PROTEIN"/>
    <property type="match status" value="1"/>
</dbReference>
<name>A0A2K8UI65_9GAMM</name>
<evidence type="ECO:0000313" key="3">
    <source>
        <dbReference type="Proteomes" id="UP000232638"/>
    </source>
</evidence>
<dbReference type="EMBL" id="CP020371">
    <property type="protein sequence ID" value="AUB85273.1"/>
    <property type="molecule type" value="Genomic_DNA"/>
</dbReference>
<dbReference type="AlphaFoldDB" id="A0A2K8UI65"/>
<dbReference type="OrthoDB" id="9801383at2"/>
<accession>A0A2K8UI65</accession>